<evidence type="ECO:0000256" key="1">
    <source>
        <dbReference type="ARBA" id="ARBA00010876"/>
    </source>
</evidence>
<dbReference type="InterPro" id="IPR020103">
    <property type="entry name" value="PsdUridine_synth_cat_dom_sf"/>
</dbReference>
<comment type="caution">
    <text evidence="4">The sequence shown here is derived from an EMBL/GenBank/DDBJ whole genome shotgun (WGS) entry which is preliminary data.</text>
</comment>
<dbReference type="Pfam" id="PF00849">
    <property type="entry name" value="PseudoU_synth_2"/>
    <property type="match status" value="1"/>
</dbReference>
<evidence type="ECO:0000313" key="4">
    <source>
        <dbReference type="EMBL" id="NMJ43100.1"/>
    </source>
</evidence>
<dbReference type="GO" id="GO:0140098">
    <property type="term" value="F:catalytic activity, acting on RNA"/>
    <property type="evidence" value="ECO:0007669"/>
    <property type="project" value="UniProtKB-ARBA"/>
</dbReference>
<organism evidence="4 5">
    <name type="scientific">Neoroseomonas marina</name>
    <dbReference type="NCBI Taxonomy" id="1232220"/>
    <lineage>
        <taxon>Bacteria</taxon>
        <taxon>Pseudomonadati</taxon>
        <taxon>Pseudomonadota</taxon>
        <taxon>Alphaproteobacteria</taxon>
        <taxon>Acetobacterales</taxon>
        <taxon>Acetobacteraceae</taxon>
        <taxon>Neoroseomonas</taxon>
    </lineage>
</organism>
<keyword evidence="2" id="KW-0413">Isomerase</keyword>
<dbReference type="AlphaFoldDB" id="A0A848EI50"/>
<reference evidence="4 5" key="1">
    <citation type="submission" date="2020-03" db="EMBL/GenBank/DDBJ databases">
        <authorList>
            <person name="Sun Q."/>
        </authorList>
    </citation>
    <scope>NUCLEOTIDE SEQUENCE [LARGE SCALE GENOMIC DNA]</scope>
    <source>
        <strain evidence="4 5">JC162</strain>
    </source>
</reference>
<dbReference type="EMBL" id="JABBKX010000006">
    <property type="protein sequence ID" value="NMJ43100.1"/>
    <property type="molecule type" value="Genomic_DNA"/>
</dbReference>
<evidence type="ECO:0000313" key="5">
    <source>
        <dbReference type="Proteomes" id="UP000548582"/>
    </source>
</evidence>
<dbReference type="PANTHER" id="PTHR21600">
    <property type="entry name" value="MITOCHONDRIAL RNA PSEUDOURIDINE SYNTHASE"/>
    <property type="match status" value="1"/>
</dbReference>
<accession>A0A848EI50</accession>
<feature type="domain" description="Pseudouridine synthase RsuA/RluA-like" evidence="3">
    <location>
        <begin position="30"/>
        <end position="179"/>
    </location>
</feature>
<dbReference type="InterPro" id="IPR006145">
    <property type="entry name" value="PsdUridine_synth_RsuA/RluA"/>
</dbReference>
<dbReference type="GO" id="GO:0009982">
    <property type="term" value="F:pseudouridine synthase activity"/>
    <property type="evidence" value="ECO:0007669"/>
    <property type="project" value="InterPro"/>
</dbReference>
<dbReference type="SUPFAM" id="SSF55120">
    <property type="entry name" value="Pseudouridine synthase"/>
    <property type="match status" value="1"/>
</dbReference>
<dbReference type="PANTHER" id="PTHR21600:SF44">
    <property type="entry name" value="RIBOSOMAL LARGE SUBUNIT PSEUDOURIDINE SYNTHASE D"/>
    <property type="match status" value="1"/>
</dbReference>
<comment type="similarity">
    <text evidence="1">Belongs to the pseudouridine synthase RluA family.</text>
</comment>
<proteinExistence type="inferred from homology"/>
<dbReference type="CDD" id="cd02869">
    <property type="entry name" value="PseudoU_synth_RluA_like"/>
    <property type="match status" value="1"/>
</dbReference>
<keyword evidence="5" id="KW-1185">Reference proteome</keyword>
<dbReference type="GO" id="GO:0003723">
    <property type="term" value="F:RNA binding"/>
    <property type="evidence" value="ECO:0007669"/>
    <property type="project" value="InterPro"/>
</dbReference>
<protein>
    <submittedName>
        <fullName evidence="4">RNA pseudouridine synthase</fullName>
    </submittedName>
</protein>
<name>A0A848EI50_9PROT</name>
<dbReference type="GO" id="GO:0000455">
    <property type="term" value="P:enzyme-directed rRNA pseudouridine synthesis"/>
    <property type="evidence" value="ECO:0007669"/>
    <property type="project" value="TreeGrafter"/>
</dbReference>
<dbReference type="Gene3D" id="3.30.2350.10">
    <property type="entry name" value="Pseudouridine synthase"/>
    <property type="match status" value="1"/>
</dbReference>
<dbReference type="PROSITE" id="PS01129">
    <property type="entry name" value="PSI_RLU"/>
    <property type="match status" value="1"/>
</dbReference>
<dbReference type="InterPro" id="IPR006224">
    <property type="entry name" value="PsdUridine_synth_RluA-like_CS"/>
</dbReference>
<evidence type="ECO:0000259" key="3">
    <source>
        <dbReference type="Pfam" id="PF00849"/>
    </source>
</evidence>
<dbReference type="Proteomes" id="UP000548582">
    <property type="component" value="Unassembled WGS sequence"/>
</dbReference>
<gene>
    <name evidence="4" type="ORF">GWK16_17760</name>
</gene>
<sequence>MRRSVTQGGPRRQALPDAIAARVLLLRDDAIVIDKPAGLAVHRGPRGGASLEDWLEPLRMGKRHLPQPVHRLDADTAGCLVLGRTKPALAALGRCFAEGRARKTYWAVVRGGPAEDAGRIDAPLRKVSTKAAGWRMEVHPEGQPAVTEWRVLGRAPGLAWIELRPATGRTHQLRVHAAASGWPILGDPVYGGGEGGGLHLLARAIELPVEPPLATEAPPPEHMRAALLACGWTLTPPG</sequence>
<dbReference type="InterPro" id="IPR050188">
    <property type="entry name" value="RluA_PseudoU_synthase"/>
</dbReference>
<evidence type="ECO:0000256" key="2">
    <source>
        <dbReference type="ARBA" id="ARBA00023235"/>
    </source>
</evidence>